<evidence type="ECO:0000313" key="2">
    <source>
        <dbReference type="Proteomes" id="UP000245626"/>
    </source>
</evidence>
<gene>
    <name evidence="1" type="ORF">IE53DRAFT_388607</name>
</gene>
<name>A0ACD0NTX7_9BASI</name>
<protein>
    <submittedName>
        <fullName evidence="1">Beta-glucan synthesis-associated</fullName>
    </submittedName>
</protein>
<reference evidence="1 2" key="1">
    <citation type="journal article" date="2018" name="Mol. Biol. Evol.">
        <title>Broad Genomic Sampling Reveals a Smut Pathogenic Ancestry of the Fungal Clade Ustilaginomycotina.</title>
        <authorList>
            <person name="Kijpornyongpan T."/>
            <person name="Mondo S.J."/>
            <person name="Barry K."/>
            <person name="Sandor L."/>
            <person name="Lee J."/>
            <person name="Lipzen A."/>
            <person name="Pangilinan J."/>
            <person name="LaButti K."/>
            <person name="Hainaut M."/>
            <person name="Henrissat B."/>
            <person name="Grigoriev I.V."/>
            <person name="Spatafora J.W."/>
            <person name="Aime M.C."/>
        </authorList>
    </citation>
    <scope>NUCLEOTIDE SEQUENCE [LARGE SCALE GENOMIC DNA]</scope>
    <source>
        <strain evidence="1 2">SA 807</strain>
    </source>
</reference>
<keyword evidence="2" id="KW-1185">Reference proteome</keyword>
<dbReference type="Proteomes" id="UP000245626">
    <property type="component" value="Unassembled WGS sequence"/>
</dbReference>
<accession>A0ACD0NTX7</accession>
<organism evidence="1 2">
    <name type="scientific">Violaceomyces palustris</name>
    <dbReference type="NCBI Taxonomy" id="1673888"/>
    <lineage>
        <taxon>Eukaryota</taxon>
        <taxon>Fungi</taxon>
        <taxon>Dikarya</taxon>
        <taxon>Basidiomycota</taxon>
        <taxon>Ustilaginomycotina</taxon>
        <taxon>Ustilaginomycetes</taxon>
        <taxon>Violaceomycetales</taxon>
        <taxon>Violaceomycetaceae</taxon>
        <taxon>Violaceomyces</taxon>
    </lineage>
</organism>
<proteinExistence type="predicted"/>
<dbReference type="EMBL" id="KZ820083">
    <property type="protein sequence ID" value="PWN49194.1"/>
    <property type="molecule type" value="Genomic_DNA"/>
</dbReference>
<evidence type="ECO:0000313" key="1">
    <source>
        <dbReference type="EMBL" id="PWN49194.1"/>
    </source>
</evidence>
<sequence length="586" mass="64855">MGGQLRPKISNHHLSQAANSAHRPGISSSPNGAQHLHGGVGARYPSSYTSSLGDHSRINYRVFNNPIFDDSKEPEDDDWLHNPDPVKDAKADHSIGGCSRRGFLNVSVLLLISVCCICLFAGYPIITHFVTIPASKKGGFGLGGTNGSGQVPFLPYIASLVDPDTSRDARAWKSPYSNDNYHLVFSDEFNVEGRTFWPGDDPYWTAIDLQYAATGDYEWYSPEAINTTGGNLVISLEEHELHNLNFRSGMLQSWNKFCFQGGYLEISAVLPGSHNSKSFWPGLWTMGNLGRPGFRGSSQGMWPYSYNSCDVGILPNQTYLDKSGPDKAIHAQGEFNKGDISYLEGMRMPSCTCDGEDHAGPNVKVGRSAPELDVLEAATYKGQGQASQSLQIAPFSTDYKSDQTKSALHRKTSFFNPYTGGVYQQSVSGVSNIPDDGYELTGNAFHTFGFEYEPDWKGDGSGWVTWYMDGSPTWTVTGAAIGPDSQVEIGQRLIPVEPMSIIINLAISDGFQQIDWTTMSFPAQLKVDYVRVYQRDGEKERISCDPPDHPTSDYIERHLDIYYNENYTIYPQEKYGWPKNKLTASC</sequence>